<organism evidence="2 3">
    <name type="scientific">Flavobacterium panici</name>
    <dbReference type="NCBI Taxonomy" id="2654843"/>
    <lineage>
        <taxon>Bacteria</taxon>
        <taxon>Pseudomonadati</taxon>
        <taxon>Bacteroidota</taxon>
        <taxon>Flavobacteriia</taxon>
        <taxon>Flavobacteriales</taxon>
        <taxon>Flavobacteriaceae</taxon>
        <taxon>Flavobacterium</taxon>
    </lineage>
</organism>
<dbReference type="Proteomes" id="UP000533639">
    <property type="component" value="Unassembled WGS sequence"/>
</dbReference>
<sequence length="50" mass="5700">MIKNYLLLLTLCFLSSANSQIIDFPDINFKNRLLSIDRNSSKAKNKLGNI</sequence>
<evidence type="ECO:0000256" key="1">
    <source>
        <dbReference type="SAM" id="SignalP"/>
    </source>
</evidence>
<gene>
    <name evidence="2" type="ORF">FLAPXU55_03756</name>
</gene>
<proteinExistence type="predicted"/>
<protein>
    <submittedName>
        <fullName evidence="2">T9SS type A sorting domain-containing protein</fullName>
    </submittedName>
</protein>
<accession>A0A9N8J613</accession>
<keyword evidence="1" id="KW-0732">Signal</keyword>
<evidence type="ECO:0000313" key="2">
    <source>
        <dbReference type="EMBL" id="CAC9976033.1"/>
    </source>
</evidence>
<evidence type="ECO:0000313" key="3">
    <source>
        <dbReference type="Proteomes" id="UP000533639"/>
    </source>
</evidence>
<dbReference type="AlphaFoldDB" id="A0A9N8J613"/>
<reference evidence="2 3" key="1">
    <citation type="submission" date="2020-06" db="EMBL/GenBank/DDBJ databases">
        <authorList>
            <person name="Criscuolo A."/>
        </authorList>
    </citation>
    <scope>NUCLEOTIDE SEQUENCE [LARGE SCALE GENOMIC DNA]</scope>
    <source>
        <strain evidence="2">PXU-55</strain>
    </source>
</reference>
<dbReference type="EMBL" id="CAIJDE010000058">
    <property type="protein sequence ID" value="CAC9976033.1"/>
    <property type="molecule type" value="Genomic_DNA"/>
</dbReference>
<keyword evidence="3" id="KW-1185">Reference proteome</keyword>
<feature type="signal peptide" evidence="1">
    <location>
        <begin position="1"/>
        <end position="19"/>
    </location>
</feature>
<feature type="chain" id="PRO_5040287827" evidence="1">
    <location>
        <begin position="20"/>
        <end position="50"/>
    </location>
</feature>
<name>A0A9N8J613_9FLAO</name>
<comment type="caution">
    <text evidence="2">The sequence shown here is derived from an EMBL/GenBank/DDBJ whole genome shotgun (WGS) entry which is preliminary data.</text>
</comment>